<evidence type="ECO:0000256" key="1">
    <source>
        <dbReference type="ARBA" id="ARBA00023125"/>
    </source>
</evidence>
<evidence type="ECO:0000313" key="5">
    <source>
        <dbReference type="EMBL" id="MCQ8240890.1"/>
    </source>
</evidence>
<feature type="region of interest" description="Disordered" evidence="3">
    <location>
        <begin position="1"/>
        <end position="26"/>
    </location>
</feature>
<dbReference type="InterPro" id="IPR036271">
    <property type="entry name" value="Tet_transcr_reg_TetR-rel_C_sf"/>
</dbReference>
<protein>
    <submittedName>
        <fullName evidence="5">TetR/AcrR family transcriptional regulator</fullName>
    </submittedName>
</protein>
<reference evidence="5 6" key="1">
    <citation type="submission" date="2022-06" db="EMBL/GenBank/DDBJ databases">
        <title>Rhizosaccharibacter gen. nov. sp. nov. KSS12, endophytic bacteria isolated from sugarcane.</title>
        <authorList>
            <person name="Pitiwittayakul N."/>
        </authorList>
    </citation>
    <scope>NUCLEOTIDE SEQUENCE [LARGE SCALE GENOMIC DNA]</scope>
    <source>
        <strain evidence="5 6">KSS12</strain>
    </source>
</reference>
<dbReference type="Gene3D" id="1.10.357.10">
    <property type="entry name" value="Tetracycline Repressor, domain 2"/>
    <property type="match status" value="1"/>
</dbReference>
<keyword evidence="1 2" id="KW-0238">DNA-binding</keyword>
<accession>A0ABT1VXI0</accession>
<dbReference type="InterPro" id="IPR009057">
    <property type="entry name" value="Homeodomain-like_sf"/>
</dbReference>
<dbReference type="InterPro" id="IPR001647">
    <property type="entry name" value="HTH_TetR"/>
</dbReference>
<evidence type="ECO:0000259" key="4">
    <source>
        <dbReference type="PROSITE" id="PS50977"/>
    </source>
</evidence>
<evidence type="ECO:0000256" key="2">
    <source>
        <dbReference type="PROSITE-ProRule" id="PRU00335"/>
    </source>
</evidence>
<dbReference type="Proteomes" id="UP001524547">
    <property type="component" value="Unassembled WGS sequence"/>
</dbReference>
<dbReference type="Pfam" id="PF08362">
    <property type="entry name" value="TetR_C_3"/>
    <property type="match status" value="1"/>
</dbReference>
<keyword evidence="6" id="KW-1185">Reference proteome</keyword>
<dbReference type="EMBL" id="JAMZEJ010000004">
    <property type="protein sequence ID" value="MCQ8240890.1"/>
    <property type="molecule type" value="Genomic_DNA"/>
</dbReference>
<dbReference type="InterPro" id="IPR013573">
    <property type="entry name" value="Tscrpt_reg_YcdC_C"/>
</dbReference>
<proteinExistence type="predicted"/>
<evidence type="ECO:0000313" key="6">
    <source>
        <dbReference type="Proteomes" id="UP001524547"/>
    </source>
</evidence>
<name>A0ABT1VXI0_9PROT</name>
<comment type="caution">
    <text evidence="5">The sequence shown here is derived from an EMBL/GenBank/DDBJ whole genome shotgun (WGS) entry which is preliminary data.</text>
</comment>
<sequence length="246" mass="26905">MTSLFSRMVDQPSAHAAVASPPGPGLPRRLSTEQILRAAEAVFAAHGYAGATMAAIAERAGLPKANLHYYFRSKEQLYRAVLEDILATWLADADHWIVPERDPAEALAGYIRVKMRLSRARADASRIFAGEMLGGAAHVRDFLSIELRAHVERLDDTFRHWIAAGRMRPLPGKHLMFCIWAMTQSYADFSVQMQAVLGRAGTLEEQDFEDATRMVLQLVLGAVAVDGGSAAGRRDTPPGHQGTARA</sequence>
<evidence type="ECO:0000256" key="3">
    <source>
        <dbReference type="SAM" id="MobiDB-lite"/>
    </source>
</evidence>
<dbReference type="RefSeq" id="WP_422919617.1">
    <property type="nucleotide sequence ID" value="NZ_JAMZEJ010000004.1"/>
</dbReference>
<dbReference type="InterPro" id="IPR050109">
    <property type="entry name" value="HTH-type_TetR-like_transc_reg"/>
</dbReference>
<dbReference type="PANTHER" id="PTHR30055:SF196">
    <property type="entry name" value="HTH-TYPE TRANSCRIPTIONAL REGULATOR RUTR"/>
    <property type="match status" value="1"/>
</dbReference>
<dbReference type="SUPFAM" id="SSF46689">
    <property type="entry name" value="Homeodomain-like"/>
    <property type="match status" value="1"/>
</dbReference>
<dbReference type="SUPFAM" id="SSF48498">
    <property type="entry name" value="Tetracyclin repressor-like, C-terminal domain"/>
    <property type="match status" value="1"/>
</dbReference>
<dbReference type="Pfam" id="PF00440">
    <property type="entry name" value="TetR_N"/>
    <property type="match status" value="1"/>
</dbReference>
<feature type="domain" description="HTH tetR-type" evidence="4">
    <location>
        <begin position="29"/>
        <end position="89"/>
    </location>
</feature>
<dbReference type="PANTHER" id="PTHR30055">
    <property type="entry name" value="HTH-TYPE TRANSCRIPTIONAL REGULATOR RUTR"/>
    <property type="match status" value="1"/>
</dbReference>
<dbReference type="PROSITE" id="PS50977">
    <property type="entry name" value="HTH_TETR_2"/>
    <property type="match status" value="1"/>
</dbReference>
<gene>
    <name evidence="5" type="ORF">NFI88_08590</name>
</gene>
<dbReference type="Gene3D" id="1.10.10.60">
    <property type="entry name" value="Homeodomain-like"/>
    <property type="match status" value="1"/>
</dbReference>
<organism evidence="5 6">
    <name type="scientific">Rhizosaccharibacter radicis</name>
    <dbReference type="NCBI Taxonomy" id="2782605"/>
    <lineage>
        <taxon>Bacteria</taxon>
        <taxon>Pseudomonadati</taxon>
        <taxon>Pseudomonadota</taxon>
        <taxon>Alphaproteobacteria</taxon>
        <taxon>Acetobacterales</taxon>
        <taxon>Acetobacteraceae</taxon>
        <taxon>Rhizosaccharibacter</taxon>
    </lineage>
</organism>
<feature type="DNA-binding region" description="H-T-H motif" evidence="2">
    <location>
        <begin position="52"/>
        <end position="71"/>
    </location>
</feature>
<dbReference type="PRINTS" id="PR00455">
    <property type="entry name" value="HTHTETR"/>
</dbReference>